<evidence type="ECO:0000313" key="4">
    <source>
        <dbReference type="Proteomes" id="UP001202328"/>
    </source>
</evidence>
<protein>
    <submittedName>
        <fullName evidence="3">Uncharacterized protein</fullName>
    </submittedName>
</protein>
<gene>
    <name evidence="3" type="ORF">MKW98_027449</name>
</gene>
<dbReference type="AlphaFoldDB" id="A0AAD4THD4"/>
<dbReference type="PRINTS" id="PR01217">
    <property type="entry name" value="PRICHEXTENSN"/>
</dbReference>
<reference evidence="3" key="1">
    <citation type="submission" date="2022-04" db="EMBL/GenBank/DDBJ databases">
        <title>A functionally conserved STORR gene fusion in Papaver species that diverged 16.8 million years ago.</title>
        <authorList>
            <person name="Catania T."/>
        </authorList>
    </citation>
    <scope>NUCLEOTIDE SEQUENCE</scope>
    <source>
        <strain evidence="3">S-188037</strain>
    </source>
</reference>
<dbReference type="EMBL" id="JAJJMB010001710">
    <property type="protein sequence ID" value="KAI3956135.1"/>
    <property type="molecule type" value="Genomic_DNA"/>
</dbReference>
<feature type="chain" id="PRO_5041966037" evidence="2">
    <location>
        <begin position="25"/>
        <end position="219"/>
    </location>
</feature>
<evidence type="ECO:0000256" key="2">
    <source>
        <dbReference type="SAM" id="SignalP"/>
    </source>
</evidence>
<evidence type="ECO:0000313" key="3">
    <source>
        <dbReference type="EMBL" id="KAI3956135.1"/>
    </source>
</evidence>
<evidence type="ECO:0000256" key="1">
    <source>
        <dbReference type="SAM" id="MobiDB-lite"/>
    </source>
</evidence>
<name>A0AAD4THD4_9MAGN</name>
<dbReference type="Proteomes" id="UP001202328">
    <property type="component" value="Unassembled WGS sequence"/>
</dbReference>
<comment type="caution">
    <text evidence="3">The sequence shown here is derived from an EMBL/GenBank/DDBJ whole genome shotgun (WGS) entry which is preliminary data.</text>
</comment>
<feature type="signal peptide" evidence="2">
    <location>
        <begin position="1"/>
        <end position="24"/>
    </location>
</feature>
<accession>A0AAD4THD4</accession>
<keyword evidence="4" id="KW-1185">Reference proteome</keyword>
<organism evidence="3 4">
    <name type="scientific">Papaver atlanticum</name>
    <dbReference type="NCBI Taxonomy" id="357466"/>
    <lineage>
        <taxon>Eukaryota</taxon>
        <taxon>Viridiplantae</taxon>
        <taxon>Streptophyta</taxon>
        <taxon>Embryophyta</taxon>
        <taxon>Tracheophyta</taxon>
        <taxon>Spermatophyta</taxon>
        <taxon>Magnoliopsida</taxon>
        <taxon>Ranunculales</taxon>
        <taxon>Papaveraceae</taxon>
        <taxon>Papaveroideae</taxon>
        <taxon>Papaver</taxon>
    </lineage>
</organism>
<keyword evidence="2" id="KW-0732">Signal</keyword>
<sequence>MAVTKIVSGSFLVLFLLAITHVSVVEMTAAVQRSTMENMSLKGKEVCNPNDLYTDVLWAPTTDCTVYCTNWCRDVCVSKWGMCIDCCCKNNLPPPPPPPPSPPPPSPSPPPPSPPPPPPSPPPPSPPPPSPPPPSPSPPPPSPPPPPPSPPPPSPPPPSPSSPPPSPPPPSPPPCPSPEPCSCCGCCNTDVNIQISVTQGGNVKLSTPSSSSVAGHNRL</sequence>
<feature type="region of interest" description="Disordered" evidence="1">
    <location>
        <begin position="97"/>
        <end position="178"/>
    </location>
</feature>
<proteinExistence type="predicted"/>